<feature type="transmembrane region" description="Helical" evidence="1">
    <location>
        <begin position="12"/>
        <end position="35"/>
    </location>
</feature>
<name>A0A077L5R8_9BACT</name>
<evidence type="ECO:0000313" key="2">
    <source>
        <dbReference type="EMBL" id="BAP39352.1"/>
    </source>
</evidence>
<dbReference type="STRING" id="29554.MCAN360_0058"/>
<evidence type="ECO:0000256" key="1">
    <source>
        <dbReference type="SAM" id="Phobius"/>
    </source>
</evidence>
<dbReference type="AlphaFoldDB" id="A0A077L5R8"/>
<organism evidence="2 3">
    <name type="scientific">Metamycoplasma canadense</name>
    <dbReference type="NCBI Taxonomy" id="29554"/>
    <lineage>
        <taxon>Bacteria</taxon>
        <taxon>Bacillati</taxon>
        <taxon>Mycoplasmatota</taxon>
        <taxon>Mycoplasmoidales</taxon>
        <taxon>Metamycoplasmataceae</taxon>
        <taxon>Metamycoplasma</taxon>
    </lineage>
</organism>
<feature type="transmembrane region" description="Helical" evidence="1">
    <location>
        <begin position="105"/>
        <end position="128"/>
    </location>
</feature>
<accession>A0A077L5R8</accession>
<dbReference type="HOGENOM" id="CLU_1893884_0_0_14"/>
<keyword evidence="1" id="KW-1133">Transmembrane helix</keyword>
<gene>
    <name evidence="2" type="ORF">MCAN360_0058</name>
</gene>
<feature type="transmembrane region" description="Helical" evidence="1">
    <location>
        <begin position="68"/>
        <end position="93"/>
    </location>
</feature>
<sequence length="134" mass="15981">MENIKKIGITQVIISLLTIVFFSLFITSLFLSFLYQNEMIEKYKIKDYDKLVKLMNLFENKKMKQLTFFSLFSTIIFIFKFILSLIINSFICIKLYSLNNLKKEFILTISAIFLSRIFSFISGFILIFKYKKLK</sequence>
<proteinExistence type="predicted"/>
<reference evidence="3" key="1">
    <citation type="journal article" date="2014" name="Genome Announc.">
        <title>Complete Genome Sequence of Mycoplasma canadense Strain HAZ 360_1 from Bovine Mastitic Milk in Japan.</title>
        <authorList>
            <person name="Hata E."/>
        </authorList>
    </citation>
    <scope>NUCLEOTIDE SEQUENCE [LARGE SCALE GENOMIC DNA]</scope>
    <source>
        <strain evidence="3">HAZ360_1</strain>
    </source>
</reference>
<dbReference type="EMBL" id="AP014631">
    <property type="protein sequence ID" value="BAP39352.1"/>
    <property type="molecule type" value="Genomic_DNA"/>
</dbReference>
<dbReference type="KEGG" id="mcan:MCAN360_0058"/>
<dbReference type="Proteomes" id="UP000031641">
    <property type="component" value="Chromosome"/>
</dbReference>
<keyword evidence="1" id="KW-0812">Transmembrane</keyword>
<keyword evidence="3" id="KW-1185">Reference proteome</keyword>
<dbReference type="RefSeq" id="WP_045433168.1">
    <property type="nucleotide sequence ID" value="NZ_AP014631.1"/>
</dbReference>
<evidence type="ECO:0000313" key="3">
    <source>
        <dbReference type="Proteomes" id="UP000031641"/>
    </source>
</evidence>
<keyword evidence="1" id="KW-0472">Membrane</keyword>
<protein>
    <submittedName>
        <fullName evidence="2">Uncharacterized protein</fullName>
    </submittedName>
</protein>